<dbReference type="OrthoDB" id="5590282at2759"/>
<gene>
    <name evidence="2" type="ORF">SADUNF_Sadunf11G0034400</name>
</gene>
<accession>A0A835MWQ8</accession>
<keyword evidence="1" id="KW-0472">Membrane</keyword>
<keyword evidence="1" id="KW-0812">Transmembrane</keyword>
<evidence type="ECO:0000313" key="3">
    <source>
        <dbReference type="Proteomes" id="UP000657918"/>
    </source>
</evidence>
<keyword evidence="3" id="KW-1185">Reference proteome</keyword>
<comment type="caution">
    <text evidence="2">The sequence shown here is derived from an EMBL/GenBank/DDBJ whole genome shotgun (WGS) entry which is preliminary data.</text>
</comment>
<dbReference type="AlphaFoldDB" id="A0A835MWQ8"/>
<feature type="transmembrane region" description="Helical" evidence="1">
    <location>
        <begin position="25"/>
        <end position="46"/>
    </location>
</feature>
<evidence type="ECO:0000256" key="1">
    <source>
        <dbReference type="SAM" id="Phobius"/>
    </source>
</evidence>
<proteinExistence type="predicted"/>
<dbReference type="Proteomes" id="UP000657918">
    <property type="component" value="Chromosome 11"/>
</dbReference>
<dbReference type="EMBL" id="JADGMS010000011">
    <property type="protein sequence ID" value="KAF9672368.1"/>
    <property type="molecule type" value="Genomic_DNA"/>
</dbReference>
<name>A0A835MWQ8_9ROSI</name>
<evidence type="ECO:0000313" key="2">
    <source>
        <dbReference type="EMBL" id="KAF9672368.1"/>
    </source>
</evidence>
<sequence>MAREFLVHEGSVHSEAGFLLGSSGAFLLLCMIVVSLSIISMVIFACGDSNSDRGRKGGNGGGGGCGGGGGGGVCGGGGGGSVCGGGGGCGGGLKLGRGGTFSLFAMEEQDQLYKILETNPSLARARCEAVEWILKVNVHYSTAVTALSQ</sequence>
<protein>
    <submittedName>
        <fullName evidence="2">Uncharacterized protein</fullName>
    </submittedName>
</protein>
<organism evidence="2 3">
    <name type="scientific">Salix dunnii</name>
    <dbReference type="NCBI Taxonomy" id="1413687"/>
    <lineage>
        <taxon>Eukaryota</taxon>
        <taxon>Viridiplantae</taxon>
        <taxon>Streptophyta</taxon>
        <taxon>Embryophyta</taxon>
        <taxon>Tracheophyta</taxon>
        <taxon>Spermatophyta</taxon>
        <taxon>Magnoliopsida</taxon>
        <taxon>eudicotyledons</taxon>
        <taxon>Gunneridae</taxon>
        <taxon>Pentapetalae</taxon>
        <taxon>rosids</taxon>
        <taxon>fabids</taxon>
        <taxon>Malpighiales</taxon>
        <taxon>Salicaceae</taxon>
        <taxon>Saliceae</taxon>
        <taxon>Salix</taxon>
    </lineage>
</organism>
<reference evidence="2 3" key="1">
    <citation type="submission" date="2020-10" db="EMBL/GenBank/DDBJ databases">
        <title>Plant Genome Project.</title>
        <authorList>
            <person name="Zhang R.-G."/>
        </authorList>
    </citation>
    <scope>NUCLEOTIDE SEQUENCE [LARGE SCALE GENOMIC DNA]</scope>
    <source>
        <strain evidence="2">FAFU-HL-1</strain>
        <tissue evidence="2">Leaf</tissue>
    </source>
</reference>
<keyword evidence="1" id="KW-1133">Transmembrane helix</keyword>